<dbReference type="EMBL" id="CP003380">
    <property type="protein sequence ID" value="AFJ02931.1"/>
    <property type="molecule type" value="Genomic_DNA"/>
</dbReference>
<organism evidence="33 34">
    <name type="scientific">Methylophaga frappieri (strain ATCC BAA-2434 / DSM 25690 / JAM7)</name>
    <dbReference type="NCBI Taxonomy" id="754477"/>
    <lineage>
        <taxon>Bacteria</taxon>
        <taxon>Pseudomonadati</taxon>
        <taxon>Pseudomonadota</taxon>
        <taxon>Gammaproteobacteria</taxon>
        <taxon>Thiotrichales</taxon>
        <taxon>Piscirickettsiaceae</taxon>
        <taxon>Methylophaga</taxon>
    </lineage>
</organism>
<dbReference type="PATRIC" id="fig|754477.3.peg.1761"/>
<comment type="catalytic activity">
    <reaction evidence="24">
        <text>Preferential cleavage: (Ac)2-L-Lys-D-Ala-|-D-Ala. Also transpeptidation of peptidyl-alanyl moieties that are N-acyl substituents of D-alanine.</text>
        <dbReference type="EC" id="3.4.16.4"/>
    </reaction>
</comment>
<reference evidence="33 34" key="1">
    <citation type="journal article" date="2012" name="J. Bacteriol.">
        <title>Complete genome sequences of Methylophaga sp. strain JAM1 and Methylophaga sp. strain JAM7.</title>
        <authorList>
            <person name="Villeneuve C."/>
            <person name="Martineau C."/>
            <person name="Mauffrey F."/>
            <person name="Villemur R."/>
        </authorList>
    </citation>
    <scope>NUCLEOTIDE SEQUENCE [LARGE SCALE GENOMIC DNA]</scope>
    <source>
        <strain evidence="33 34">JAM7</strain>
    </source>
</reference>
<dbReference type="PANTHER" id="PTHR32282:SF27">
    <property type="entry name" value="PENICILLIN-BINDING PROTEIN 1A"/>
    <property type="match status" value="1"/>
</dbReference>
<evidence type="ECO:0000256" key="29">
    <source>
        <dbReference type="SAM" id="Phobius"/>
    </source>
</evidence>
<evidence type="ECO:0000256" key="22">
    <source>
        <dbReference type="ARBA" id="ARBA00023268"/>
    </source>
</evidence>
<evidence type="ECO:0000256" key="9">
    <source>
        <dbReference type="ARBA" id="ARBA00022519"/>
    </source>
</evidence>
<keyword evidence="16" id="KW-0133">Cell shape</keyword>
<evidence type="ECO:0000256" key="23">
    <source>
        <dbReference type="ARBA" id="ARBA00023316"/>
    </source>
</evidence>
<evidence type="ECO:0000256" key="28">
    <source>
        <dbReference type="SAM" id="MobiDB-lite"/>
    </source>
</evidence>
<dbReference type="OrthoDB" id="9766909at2"/>
<evidence type="ECO:0000259" key="31">
    <source>
        <dbReference type="Pfam" id="PF00912"/>
    </source>
</evidence>
<evidence type="ECO:0000256" key="8">
    <source>
        <dbReference type="ARBA" id="ARBA00022475"/>
    </source>
</evidence>
<keyword evidence="14 29" id="KW-0812">Transmembrane</keyword>
<evidence type="ECO:0000256" key="12">
    <source>
        <dbReference type="ARBA" id="ARBA00022676"/>
    </source>
</evidence>
<dbReference type="NCBIfam" id="TIGR02074">
    <property type="entry name" value="PBP_1a_fam"/>
    <property type="match status" value="1"/>
</dbReference>
<proteinExistence type="inferred from homology"/>
<feature type="domain" description="Glycosyl transferase family 51" evidence="31">
    <location>
        <begin position="58"/>
        <end position="230"/>
    </location>
</feature>
<comment type="pathway">
    <text evidence="27">Glycan biosynthesis.</text>
</comment>
<evidence type="ECO:0000256" key="4">
    <source>
        <dbReference type="ARBA" id="ARBA00007090"/>
    </source>
</evidence>
<evidence type="ECO:0000256" key="10">
    <source>
        <dbReference type="ARBA" id="ARBA00022645"/>
    </source>
</evidence>
<evidence type="ECO:0000256" key="26">
    <source>
        <dbReference type="ARBA" id="ARBA00049902"/>
    </source>
</evidence>
<keyword evidence="18" id="KW-0573">Peptidoglycan synthesis</keyword>
<dbReference type="GO" id="GO:0071555">
    <property type="term" value="P:cell wall organization"/>
    <property type="evidence" value="ECO:0007669"/>
    <property type="project" value="UniProtKB-KW"/>
</dbReference>
<dbReference type="STRING" id="754477.Q7C_1790"/>
<dbReference type="HOGENOM" id="CLU_006354_2_4_6"/>
<protein>
    <recommendedName>
        <fullName evidence="7">Penicillin-binding protein 1A</fullName>
        <ecNumber evidence="25">2.4.99.28</ecNumber>
        <ecNumber evidence="6">3.4.16.4</ecNumber>
    </recommendedName>
</protein>
<evidence type="ECO:0000259" key="30">
    <source>
        <dbReference type="Pfam" id="PF00905"/>
    </source>
</evidence>
<keyword evidence="19 29" id="KW-1133">Transmembrane helix</keyword>
<name>I1YJ38_METFJ</name>
<dbReference type="RefSeq" id="WP_014704351.1">
    <property type="nucleotide sequence ID" value="NC_017856.1"/>
</dbReference>
<dbReference type="GO" id="GO:0046677">
    <property type="term" value="P:response to antibiotic"/>
    <property type="evidence" value="ECO:0007669"/>
    <property type="project" value="UniProtKB-KW"/>
</dbReference>
<evidence type="ECO:0000256" key="21">
    <source>
        <dbReference type="ARBA" id="ARBA00023251"/>
    </source>
</evidence>
<dbReference type="Gene3D" id="1.10.3810.10">
    <property type="entry name" value="Biosynthetic peptidoglycan transglycosylase-like"/>
    <property type="match status" value="1"/>
</dbReference>
<dbReference type="PANTHER" id="PTHR32282">
    <property type="entry name" value="BINDING PROTEIN TRANSPEPTIDASE, PUTATIVE-RELATED"/>
    <property type="match status" value="1"/>
</dbReference>
<feature type="domain" description="Penicillin-binding protein OB-like" evidence="32">
    <location>
        <begin position="317"/>
        <end position="427"/>
    </location>
</feature>
<evidence type="ECO:0000256" key="16">
    <source>
        <dbReference type="ARBA" id="ARBA00022960"/>
    </source>
</evidence>
<evidence type="ECO:0000256" key="2">
    <source>
        <dbReference type="ARBA" id="ARBA00004249"/>
    </source>
</evidence>
<comment type="catalytic activity">
    <reaction evidence="26">
        <text>[GlcNAc-(1-&gt;4)-Mur2Ac(oyl-L-Ala-gamma-D-Glu-L-Lys-D-Ala-D-Ala)](n)-di-trans,octa-cis-undecaprenyl diphosphate + beta-D-GlcNAc-(1-&gt;4)-Mur2Ac(oyl-L-Ala-gamma-D-Glu-L-Lys-D-Ala-D-Ala)-di-trans,octa-cis-undecaprenyl diphosphate = [GlcNAc-(1-&gt;4)-Mur2Ac(oyl-L-Ala-gamma-D-Glu-L-Lys-D-Ala-D-Ala)](n+1)-di-trans,octa-cis-undecaprenyl diphosphate + di-trans,octa-cis-undecaprenyl diphosphate + H(+)</text>
        <dbReference type="Rhea" id="RHEA:23708"/>
        <dbReference type="Rhea" id="RHEA-COMP:9602"/>
        <dbReference type="Rhea" id="RHEA-COMP:9603"/>
        <dbReference type="ChEBI" id="CHEBI:15378"/>
        <dbReference type="ChEBI" id="CHEBI:58405"/>
        <dbReference type="ChEBI" id="CHEBI:60033"/>
        <dbReference type="ChEBI" id="CHEBI:78435"/>
        <dbReference type="EC" id="2.4.99.28"/>
    </reaction>
</comment>
<comment type="similarity">
    <text evidence="5">In the N-terminal section; belongs to the glycosyltransferase 51 family.</text>
</comment>
<dbReference type="AlphaFoldDB" id="I1YJ38"/>
<comment type="similarity">
    <text evidence="4">In the C-terminal section; belongs to the transpeptidase family.</text>
</comment>
<dbReference type="Pfam" id="PF17092">
    <property type="entry name" value="PCB_OB"/>
    <property type="match status" value="1"/>
</dbReference>
<dbReference type="GO" id="GO:0008955">
    <property type="term" value="F:peptidoglycan glycosyltransferase activity"/>
    <property type="evidence" value="ECO:0007669"/>
    <property type="project" value="UniProtKB-EC"/>
</dbReference>
<feature type="compositionally biased region" description="Polar residues" evidence="28">
    <location>
        <begin position="783"/>
        <end position="795"/>
    </location>
</feature>
<evidence type="ECO:0000256" key="14">
    <source>
        <dbReference type="ARBA" id="ARBA00022692"/>
    </source>
</evidence>
<feature type="domain" description="Penicillin-binding protein transpeptidase" evidence="30">
    <location>
        <begin position="430"/>
        <end position="701"/>
    </location>
</feature>
<dbReference type="GO" id="GO:0005886">
    <property type="term" value="C:plasma membrane"/>
    <property type="evidence" value="ECO:0007669"/>
    <property type="project" value="UniProtKB-SubCell"/>
</dbReference>
<keyword evidence="21" id="KW-0046">Antibiotic resistance</keyword>
<evidence type="ECO:0000313" key="34">
    <source>
        <dbReference type="Proteomes" id="UP000009145"/>
    </source>
</evidence>
<evidence type="ECO:0000259" key="32">
    <source>
        <dbReference type="Pfam" id="PF17092"/>
    </source>
</evidence>
<evidence type="ECO:0000256" key="27">
    <source>
        <dbReference type="ARBA" id="ARBA00060592"/>
    </source>
</evidence>
<keyword evidence="12 33" id="KW-0328">Glycosyltransferase</keyword>
<evidence type="ECO:0000313" key="33">
    <source>
        <dbReference type="EMBL" id="AFJ02931.1"/>
    </source>
</evidence>
<comment type="pathway">
    <text evidence="3">Cell wall biogenesis; peptidoglycan biosynthesis.</text>
</comment>
<evidence type="ECO:0000256" key="11">
    <source>
        <dbReference type="ARBA" id="ARBA00022670"/>
    </source>
</evidence>
<keyword evidence="34" id="KW-1185">Reference proteome</keyword>
<feature type="region of interest" description="Disordered" evidence="28">
    <location>
        <begin position="768"/>
        <end position="803"/>
    </location>
</feature>
<dbReference type="EC" id="3.4.16.4" evidence="6"/>
<keyword evidence="10" id="KW-0121">Carboxypeptidase</keyword>
<evidence type="ECO:0000256" key="7">
    <source>
        <dbReference type="ARBA" id="ARBA00018638"/>
    </source>
</evidence>
<keyword evidence="9" id="KW-0997">Cell inner membrane</keyword>
<comment type="function">
    <text evidence="1">Cell wall formation. Synthesis of cross-linked peptidoglycan from the lipid intermediates. The enzyme has a penicillin-insensitive transglycosylase N-terminal domain (formation of linear glycan strands) and a penicillin-sensitive transpeptidase C-terminal domain (cross-linking of the peptide subunits).</text>
</comment>
<evidence type="ECO:0000256" key="5">
    <source>
        <dbReference type="ARBA" id="ARBA00007739"/>
    </source>
</evidence>
<dbReference type="EC" id="2.4.99.28" evidence="25"/>
<dbReference type="InterPro" id="IPR050396">
    <property type="entry name" value="Glycosyltr_51/Transpeptidase"/>
</dbReference>
<dbReference type="GO" id="GO:0009002">
    <property type="term" value="F:serine-type D-Ala-D-Ala carboxypeptidase activity"/>
    <property type="evidence" value="ECO:0007669"/>
    <property type="project" value="UniProtKB-EC"/>
</dbReference>
<keyword evidence="13 33" id="KW-0808">Transferase</keyword>
<gene>
    <name evidence="33" type="ordered locus">Q7C_1790</name>
</gene>
<dbReference type="InterPro" id="IPR031376">
    <property type="entry name" value="PCB_OB"/>
</dbReference>
<dbReference type="SUPFAM" id="SSF56601">
    <property type="entry name" value="beta-lactamase/transpeptidase-like"/>
    <property type="match status" value="1"/>
</dbReference>
<accession>I1YJ38</accession>
<evidence type="ECO:0000256" key="24">
    <source>
        <dbReference type="ARBA" id="ARBA00034000"/>
    </source>
</evidence>
<comment type="subcellular location">
    <subcellularLocation>
        <location evidence="2">Cell inner membrane</location>
        <topology evidence="2">Single-pass type II membrane protein</topology>
    </subcellularLocation>
</comment>
<dbReference type="Pfam" id="PF00912">
    <property type="entry name" value="Transgly"/>
    <property type="match status" value="1"/>
</dbReference>
<dbReference type="InterPro" id="IPR036950">
    <property type="entry name" value="PBP_transglycosylase"/>
</dbReference>
<evidence type="ECO:0000256" key="19">
    <source>
        <dbReference type="ARBA" id="ARBA00022989"/>
    </source>
</evidence>
<dbReference type="Gene3D" id="3.40.710.10">
    <property type="entry name" value="DD-peptidase/beta-lactamase superfamily"/>
    <property type="match status" value="2"/>
</dbReference>
<keyword evidence="17" id="KW-0735">Signal-anchor</keyword>
<evidence type="ECO:0000256" key="6">
    <source>
        <dbReference type="ARBA" id="ARBA00012448"/>
    </source>
</evidence>
<dbReference type="InterPro" id="IPR001460">
    <property type="entry name" value="PCN-bd_Tpept"/>
</dbReference>
<keyword evidence="15" id="KW-0378">Hydrolase</keyword>
<evidence type="ECO:0000256" key="15">
    <source>
        <dbReference type="ARBA" id="ARBA00022801"/>
    </source>
</evidence>
<evidence type="ECO:0000256" key="25">
    <source>
        <dbReference type="ARBA" id="ARBA00044770"/>
    </source>
</evidence>
<evidence type="ECO:0000256" key="17">
    <source>
        <dbReference type="ARBA" id="ARBA00022968"/>
    </source>
</evidence>
<keyword evidence="8" id="KW-1003">Cell membrane</keyword>
<dbReference type="InterPro" id="IPR012338">
    <property type="entry name" value="Beta-lactam/transpept-like"/>
</dbReference>
<dbReference type="SUPFAM" id="SSF53955">
    <property type="entry name" value="Lysozyme-like"/>
    <property type="match status" value="1"/>
</dbReference>
<dbReference type="InterPro" id="IPR023346">
    <property type="entry name" value="Lysozyme-like_dom_sf"/>
</dbReference>
<dbReference type="Pfam" id="PF00905">
    <property type="entry name" value="Transpeptidase"/>
    <property type="match status" value="1"/>
</dbReference>
<dbReference type="eggNOG" id="COG5009">
    <property type="taxonomic scope" value="Bacteria"/>
</dbReference>
<evidence type="ECO:0000256" key="3">
    <source>
        <dbReference type="ARBA" id="ARBA00004752"/>
    </source>
</evidence>
<sequence precursor="true">MPRFLLRLLQSLFALAIIGMLSLAAVYYFLAPKLPDTASLREVRLQIPLRIYSSEGLMIAEFGEKRRIPAGYDAIPGTLIEAFLAAEDDRFFEHPGVDYQGILRAAYSLLVTGEKTQGGSTITMQVARNFFLSREKTYLRKLNEIILALKIEQTLSKEEILALYLNKIYLGSRAYGVGAAAEVYYGKALSELTLAEMAMIAGLPKAPSASNPIANPERALQRRNYVLSRMLSVGFIDKAAYQAAVAEPVSARYHNRDVEVYAPYVAEMIRTTLFETYGEQLYTDGIKVHTTINKVHQQAATSALQEALSAYDRRHGYRGAIQQLEWSSLPDAEQAESLLDPFQAIGGLQPALVLSLNEADTLADVYIRRTGNASLTFDAVSWAQPKISTNRLGKKPKKLSEVITAGDVIYLKQNQDNDWQLAQIPEAEAAMVALSPYDGGITALQGGFDFFHNKFNRVTQTKRQPGSGFKPIIYSAALERGYTAASIINDAPVVFDDVGLENVWRPENYSGQFYGPTRLREALTHSRNLVSIRLMRDIGINYVVDYAKQFGFDPDQLPRNLSLALGSGSAAPIDMARAYAVFANGGYLIEPYLIKRVEDSDGNILQQAEPATVCETCITPIEAPEQVDADPEQQLVQQWMGFKPAPRIISAQNAYLMSSMLRDVVKFGTGRQALTLGRNDLAGKTGTTNDQVDAWFNGFTPELVAVSWVGFDTPRSLGHFETGGRAALPMWIDFMREALANVPEEPFRPPVDMVTVRIDPETGLLARPGSDDGLFETFRTGEVPQTSSQRSTNETGESEQTDDALIELF</sequence>
<evidence type="ECO:0000256" key="18">
    <source>
        <dbReference type="ARBA" id="ARBA00022984"/>
    </source>
</evidence>
<dbReference type="KEGG" id="mec:Q7C_1790"/>
<dbReference type="GO" id="GO:0008360">
    <property type="term" value="P:regulation of cell shape"/>
    <property type="evidence" value="ECO:0007669"/>
    <property type="project" value="UniProtKB-KW"/>
</dbReference>
<keyword evidence="23" id="KW-0961">Cell wall biogenesis/degradation</keyword>
<keyword evidence="20 29" id="KW-0472">Membrane</keyword>
<feature type="transmembrane region" description="Helical" evidence="29">
    <location>
        <begin position="12"/>
        <end position="30"/>
    </location>
</feature>
<dbReference type="InterPro" id="IPR001264">
    <property type="entry name" value="Glyco_trans_51"/>
</dbReference>
<dbReference type="GO" id="GO:0006508">
    <property type="term" value="P:proteolysis"/>
    <property type="evidence" value="ECO:0007669"/>
    <property type="project" value="UniProtKB-KW"/>
</dbReference>
<dbReference type="GO" id="GO:0009252">
    <property type="term" value="P:peptidoglycan biosynthetic process"/>
    <property type="evidence" value="ECO:0007669"/>
    <property type="project" value="UniProtKB-UniPathway"/>
</dbReference>
<dbReference type="GO" id="GO:0008658">
    <property type="term" value="F:penicillin binding"/>
    <property type="evidence" value="ECO:0007669"/>
    <property type="project" value="InterPro"/>
</dbReference>
<evidence type="ECO:0000256" key="1">
    <source>
        <dbReference type="ARBA" id="ARBA00002624"/>
    </source>
</evidence>
<evidence type="ECO:0000256" key="20">
    <source>
        <dbReference type="ARBA" id="ARBA00023136"/>
    </source>
</evidence>
<dbReference type="UniPathway" id="UPA00219"/>
<keyword evidence="11" id="KW-0645">Protease</keyword>
<dbReference type="GO" id="GO:0030288">
    <property type="term" value="C:outer membrane-bounded periplasmic space"/>
    <property type="evidence" value="ECO:0007669"/>
    <property type="project" value="TreeGrafter"/>
</dbReference>
<dbReference type="Proteomes" id="UP000009145">
    <property type="component" value="Chromosome"/>
</dbReference>
<evidence type="ECO:0000256" key="13">
    <source>
        <dbReference type="ARBA" id="ARBA00022679"/>
    </source>
</evidence>
<dbReference type="FunFam" id="1.10.3810.10:FF:000003">
    <property type="entry name" value="Penicillin-binding protein 1a"/>
    <property type="match status" value="1"/>
</dbReference>
<keyword evidence="22" id="KW-0511">Multifunctional enzyme</keyword>